<sequence>MLSCAAFVAAVGIRKATTVRMSVHGSTAVRAGSGSMASQKIRAMDVALNLTDAMYKGQYNGSQKHPADMERVLRRGVSVGVDHALVLAGTLSESREALALACDESLRASSGCDLFCTAGVHPTRSKELFDVHGALQSKYLEELRGVIERGKATGRLVAVGETGLDYDRLHFCDIETQKRSFLIQIELAEEYELPMLLHNRNTAGDFVAFMRARRTRFTHGVVHSYTGSADEAAALLELGLYIGLNGCSFKTEDNLDTAKTIPLERVLVETDGPYCGVRPTHASATMIRSSWPANDKKKYEPHATVKGRVEPCHVLHVLEILAQLHDTSVEKVARITFENSQRVFGLPIQEPSSA</sequence>
<evidence type="ECO:0000256" key="1">
    <source>
        <dbReference type="ARBA" id="ARBA00009275"/>
    </source>
</evidence>
<dbReference type="PANTHER" id="PTHR10060:SF15">
    <property type="entry name" value="DEOXYRIBONUCLEASE TATDN1"/>
    <property type="match status" value="1"/>
</dbReference>
<dbReference type="InterPro" id="IPR050891">
    <property type="entry name" value="TatD-type_Hydrolase"/>
</dbReference>
<evidence type="ECO:0000256" key="3">
    <source>
        <dbReference type="ARBA" id="ARBA00022723"/>
    </source>
</evidence>
<keyword evidence="6" id="KW-1185">Reference proteome</keyword>
<evidence type="ECO:0000313" key="6">
    <source>
        <dbReference type="Proteomes" id="UP000324585"/>
    </source>
</evidence>
<name>A0A5J4ZBB6_PORPP</name>
<dbReference type="GO" id="GO:0005829">
    <property type="term" value="C:cytosol"/>
    <property type="evidence" value="ECO:0007669"/>
    <property type="project" value="TreeGrafter"/>
</dbReference>
<dbReference type="InterPro" id="IPR001130">
    <property type="entry name" value="TatD-like"/>
</dbReference>
<dbReference type="Gene3D" id="3.20.20.140">
    <property type="entry name" value="Metal-dependent hydrolases"/>
    <property type="match status" value="1"/>
</dbReference>
<keyword evidence="3" id="KW-0479">Metal-binding</keyword>
<reference evidence="6" key="1">
    <citation type="journal article" date="2019" name="Nat. Commun.">
        <title>Expansion of phycobilisome linker gene families in mesophilic red algae.</title>
        <authorList>
            <person name="Lee J."/>
            <person name="Kim D."/>
            <person name="Bhattacharya D."/>
            <person name="Yoon H.S."/>
        </authorList>
    </citation>
    <scope>NUCLEOTIDE SEQUENCE [LARGE SCALE GENOMIC DNA]</scope>
    <source>
        <strain evidence="6">CCMP 1328</strain>
    </source>
</reference>
<dbReference type="OrthoDB" id="6079689at2759"/>
<comment type="similarity">
    <text evidence="1">Belongs to the metallo-dependent hydrolases superfamily. TatD-type hydrolase family.</text>
</comment>
<organism evidence="5 6">
    <name type="scientific">Porphyridium purpureum</name>
    <name type="common">Red alga</name>
    <name type="synonym">Porphyridium cruentum</name>
    <dbReference type="NCBI Taxonomy" id="35688"/>
    <lineage>
        <taxon>Eukaryota</taxon>
        <taxon>Rhodophyta</taxon>
        <taxon>Bangiophyceae</taxon>
        <taxon>Porphyridiales</taxon>
        <taxon>Porphyridiaceae</taxon>
        <taxon>Porphyridium</taxon>
    </lineage>
</organism>
<dbReference type="CDD" id="cd01310">
    <property type="entry name" value="TatD_DNAse"/>
    <property type="match status" value="1"/>
</dbReference>
<keyword evidence="4" id="KW-0378">Hydrolase</keyword>
<dbReference type="EMBL" id="VRMN01000001">
    <property type="protein sequence ID" value="KAA8500053.1"/>
    <property type="molecule type" value="Genomic_DNA"/>
</dbReference>
<comment type="caution">
    <text evidence="5">The sequence shown here is derived from an EMBL/GenBank/DDBJ whole genome shotgun (WGS) entry which is preliminary data.</text>
</comment>
<evidence type="ECO:0000256" key="2">
    <source>
        <dbReference type="ARBA" id="ARBA00022722"/>
    </source>
</evidence>
<evidence type="ECO:0000313" key="5">
    <source>
        <dbReference type="EMBL" id="KAA8500053.1"/>
    </source>
</evidence>
<dbReference type="PANTHER" id="PTHR10060">
    <property type="entry name" value="TATD FAMILY DEOXYRIBONUCLEASE"/>
    <property type="match status" value="1"/>
</dbReference>
<protein>
    <submittedName>
        <fullName evidence="5">Putative deoxyribonuclease TATDN1</fullName>
    </submittedName>
</protein>
<accession>A0A5J4ZBB6</accession>
<dbReference type="GO" id="GO:0046872">
    <property type="term" value="F:metal ion binding"/>
    <property type="evidence" value="ECO:0007669"/>
    <property type="project" value="UniProtKB-KW"/>
</dbReference>
<dbReference type="Proteomes" id="UP000324585">
    <property type="component" value="Unassembled WGS sequence"/>
</dbReference>
<keyword evidence="2" id="KW-0540">Nuclease</keyword>
<dbReference type="InterPro" id="IPR032466">
    <property type="entry name" value="Metal_Hydrolase"/>
</dbReference>
<dbReference type="OMA" id="YGGSQKH"/>
<dbReference type="Pfam" id="PF01026">
    <property type="entry name" value="TatD_DNase"/>
    <property type="match status" value="1"/>
</dbReference>
<evidence type="ECO:0000256" key="4">
    <source>
        <dbReference type="ARBA" id="ARBA00022801"/>
    </source>
</evidence>
<gene>
    <name evidence="5" type="ORF">FVE85_7638</name>
</gene>
<proteinExistence type="inferred from homology"/>
<dbReference type="AlphaFoldDB" id="A0A5J4ZBB6"/>
<dbReference type="GO" id="GO:0008296">
    <property type="term" value="F:3'-5'-DNA exonuclease activity"/>
    <property type="evidence" value="ECO:0007669"/>
    <property type="project" value="TreeGrafter"/>
</dbReference>
<dbReference type="SUPFAM" id="SSF51556">
    <property type="entry name" value="Metallo-dependent hydrolases"/>
    <property type="match status" value="1"/>
</dbReference>